<dbReference type="AlphaFoldDB" id="A0A089MC49"/>
<name>A0A089MC49_9BACL</name>
<dbReference type="EMBL" id="CP009287">
    <property type="protein sequence ID" value="AIQ70867.1"/>
    <property type="molecule type" value="Genomic_DNA"/>
</dbReference>
<dbReference type="Pfam" id="PF07293">
    <property type="entry name" value="DUF1450"/>
    <property type="match status" value="1"/>
</dbReference>
<proteinExistence type="predicted"/>
<dbReference type="HOGENOM" id="CLU_182025_0_0_9"/>
<dbReference type="GO" id="GO:0016874">
    <property type="term" value="F:ligase activity"/>
    <property type="evidence" value="ECO:0007669"/>
    <property type="project" value="UniProtKB-KW"/>
</dbReference>
<dbReference type="eggNOG" id="COG4844">
    <property type="taxonomic scope" value="Bacteria"/>
</dbReference>
<accession>A0A089MC49</accession>
<dbReference type="RefSeq" id="WP_020426352.1">
    <property type="nucleotide sequence ID" value="NZ_CP009287.1"/>
</dbReference>
<organism evidence="1 2">
    <name type="scientific">Paenibacillus graminis</name>
    <dbReference type="NCBI Taxonomy" id="189425"/>
    <lineage>
        <taxon>Bacteria</taxon>
        <taxon>Bacillati</taxon>
        <taxon>Bacillota</taxon>
        <taxon>Bacilli</taxon>
        <taxon>Bacillales</taxon>
        <taxon>Paenibacillaceae</taxon>
        <taxon>Paenibacillus</taxon>
    </lineage>
</organism>
<keyword evidence="2" id="KW-1185">Reference proteome</keyword>
<dbReference type="KEGG" id="pgm:PGRAT_27010"/>
<protein>
    <submittedName>
        <fullName evidence="1">UDP-N-acetylmuramoylalanine--D-glutamate ligase</fullName>
    </submittedName>
</protein>
<gene>
    <name evidence="1" type="ORF">PGRAT_27010</name>
</gene>
<keyword evidence="1" id="KW-0436">Ligase</keyword>
<dbReference type="OrthoDB" id="1684419at2"/>
<dbReference type="NCBIfam" id="NF010190">
    <property type="entry name" value="PRK13669.1"/>
    <property type="match status" value="1"/>
</dbReference>
<dbReference type="Proteomes" id="UP000029500">
    <property type="component" value="Chromosome"/>
</dbReference>
<sequence>MRPLIEFCASNIGHGTEPLKRKLELNPEYDVIEYGCLNNCGQCYLQPFAMLDGEIIEAETPEELEAAIEAAIKEQEAWDNLEID</sequence>
<evidence type="ECO:0000313" key="1">
    <source>
        <dbReference type="EMBL" id="AIQ70867.1"/>
    </source>
</evidence>
<dbReference type="InterPro" id="IPR009910">
    <property type="entry name" value="DUF1450"/>
</dbReference>
<evidence type="ECO:0000313" key="2">
    <source>
        <dbReference type="Proteomes" id="UP000029500"/>
    </source>
</evidence>
<dbReference type="STRING" id="189425.PGRAT_27010"/>
<reference evidence="1 2" key="1">
    <citation type="submission" date="2014-08" db="EMBL/GenBank/DDBJ databases">
        <title>Comparative genomics of the Paenibacillus odorifer group.</title>
        <authorList>
            <person name="den Bakker H.C."/>
            <person name="Tsai Y.-C."/>
            <person name="Martin N."/>
            <person name="Korlach J."/>
            <person name="Wiedmann M."/>
        </authorList>
    </citation>
    <scope>NUCLEOTIDE SEQUENCE [LARGE SCALE GENOMIC DNA]</scope>
    <source>
        <strain evidence="1 2">DSM 15220</strain>
    </source>
</reference>